<evidence type="ECO:0000313" key="4">
    <source>
        <dbReference type="Proteomes" id="UP001365405"/>
    </source>
</evidence>
<protein>
    <submittedName>
        <fullName evidence="3">Nitroreductase family protein</fullName>
    </submittedName>
</protein>
<dbReference type="Gene3D" id="3.40.109.10">
    <property type="entry name" value="NADH Oxidase"/>
    <property type="match status" value="2"/>
</dbReference>
<sequence>MSELADPVRAYHQRSKHALNRYAAGPDTLDWDAQPDPWRRWAGAPWQALPLLADDALPARWPGLHRPGAVPAQPLHVNSLSALLALAFGLAAWKTLGPDRWAVRCNPSSGNLHPTEAYVLARGVAGLGDGLWHYTPCEHGLEQRAAWPADAAQPPGLWLGLTSIHWREAWKYGERAFRYCQLDAGHALGAVRYAAALLGWQARVVPGLGHAQLAAWLGTDRAVDFGSAEAEEPELLLAIGPVDAAALGEPAGPCVPLSAWQGHANRLDRHPMYRWPVIDTVAQATRPVAEAGAPLAPMAAAMSAPVSAAIHAALPIADDISGPSAQQLIRQRRSAQRFDRQARIGASALAAIAQALHTDPQRSGLPWDVLGHAAPQVHPVFFAHRVDGLAPGAYVLPRSAAGEALLRAVLPATLDWRPVDLIASPGGPPARLWQLVENPALAGTLRTLNCHQALGSDAAVAVAMLGAFDAPLTERPDAYRQLLREAGLLGQVLYLQAEALGLRGTGIGCYFDDAVHQLLGLADGDTRLQSLYHFTLGLPVADARIATDPPYAHLHVNGEGQPGQPARPVLGPEDFR</sequence>
<organism evidence="3 4">
    <name type="scientific">Pseudaquabacterium inlustre</name>
    <dbReference type="NCBI Taxonomy" id="2984192"/>
    <lineage>
        <taxon>Bacteria</taxon>
        <taxon>Pseudomonadati</taxon>
        <taxon>Pseudomonadota</taxon>
        <taxon>Betaproteobacteria</taxon>
        <taxon>Burkholderiales</taxon>
        <taxon>Sphaerotilaceae</taxon>
        <taxon>Pseudaquabacterium</taxon>
    </lineage>
</organism>
<dbReference type="RefSeq" id="WP_341412780.1">
    <property type="nucleotide sequence ID" value="NZ_JBBUTH010000010.1"/>
</dbReference>
<name>A0ABU9CR07_9BURK</name>
<dbReference type="PANTHER" id="PTHR42741">
    <property type="entry name" value="NITROREDUCTASE FAMILY PROTEIN"/>
    <property type="match status" value="1"/>
</dbReference>
<feature type="region of interest" description="Disordered" evidence="1">
    <location>
        <begin position="555"/>
        <end position="576"/>
    </location>
</feature>
<accession>A0ABU9CR07</accession>
<dbReference type="EMBL" id="JBBUTH010000010">
    <property type="protein sequence ID" value="MEK8053047.1"/>
    <property type="molecule type" value="Genomic_DNA"/>
</dbReference>
<evidence type="ECO:0000256" key="1">
    <source>
        <dbReference type="SAM" id="MobiDB-lite"/>
    </source>
</evidence>
<gene>
    <name evidence="3" type="ORF">AACH10_22530</name>
</gene>
<proteinExistence type="predicted"/>
<keyword evidence="4" id="KW-1185">Reference proteome</keyword>
<dbReference type="SUPFAM" id="SSF55469">
    <property type="entry name" value="FMN-dependent nitroreductase-like"/>
    <property type="match status" value="2"/>
</dbReference>
<feature type="domain" description="Nitroreductase" evidence="2">
    <location>
        <begin position="329"/>
        <end position="535"/>
    </location>
</feature>
<evidence type="ECO:0000313" key="3">
    <source>
        <dbReference type="EMBL" id="MEK8053047.1"/>
    </source>
</evidence>
<comment type="caution">
    <text evidence="3">The sequence shown here is derived from an EMBL/GenBank/DDBJ whole genome shotgun (WGS) entry which is preliminary data.</text>
</comment>
<dbReference type="Proteomes" id="UP001365405">
    <property type="component" value="Unassembled WGS sequence"/>
</dbReference>
<dbReference type="Pfam" id="PF00881">
    <property type="entry name" value="Nitroreductase"/>
    <property type="match status" value="1"/>
</dbReference>
<dbReference type="InterPro" id="IPR000415">
    <property type="entry name" value="Nitroreductase-like"/>
</dbReference>
<dbReference type="InterPro" id="IPR029479">
    <property type="entry name" value="Nitroreductase"/>
</dbReference>
<dbReference type="CDD" id="cd02142">
    <property type="entry name" value="McbC_SagB-like_oxidoreductase"/>
    <property type="match status" value="1"/>
</dbReference>
<evidence type="ECO:0000259" key="2">
    <source>
        <dbReference type="Pfam" id="PF00881"/>
    </source>
</evidence>
<dbReference type="PANTHER" id="PTHR42741:SF3">
    <property type="entry name" value="NITROREDUCTASE FAMILY PROTEIN"/>
    <property type="match status" value="1"/>
</dbReference>
<reference evidence="3 4" key="1">
    <citation type="submission" date="2024-04" db="EMBL/GenBank/DDBJ databases">
        <title>Novel species of the genus Ideonella isolated from streams.</title>
        <authorList>
            <person name="Lu H."/>
        </authorList>
    </citation>
    <scope>NUCLEOTIDE SEQUENCE [LARGE SCALE GENOMIC DNA]</scope>
    <source>
        <strain evidence="3 4">DXS22W</strain>
    </source>
</reference>